<sequence>MLARTTSLTLSSGSERAMLDGHHQQQQPPSSSAAAAALQDEGGVDGPARRVVWVPGPVIVGAGPSGLATAACLKARGVPSLVLERGGSVAPSWRHRTYERMHLHLPLCFCELPMAPFPPGTPPYPSRDQFVAYLDAYARDFALEPLFRAQVRSAAYDAAIGFWRLQVDVDAGAGDGEEDGGDTTTTTTTTEFVSRWLVVATGENAEPVWPEGMMAAGDGVYRAGPVMHTSAYKRGDGFAGKKVLVVGCGNSGMEVSLDLCDNGAKASMVVRDKLHVLPRDILGISTFGLSVCLVKWFPIKWVDALLLFFSRLILGDTEKYGLQRPKIGPLQIKRSTGKTPVLDIGALRRIRDGEIKVVPAINRFTEGGVEFADGRREDFDAVILATGYKSNVPSWLKEDEFFSETDGFPRKEFPHSWRGKNGLYATGFTRRGLMGSSYDASRIAADIANQWTEALAASSVAAAAADTN</sequence>
<keyword evidence="7 9" id="KW-0503">Monooxygenase</keyword>
<dbReference type="PRINTS" id="PR00368">
    <property type="entry name" value="FADPNR"/>
</dbReference>
<dbReference type="Proteomes" id="UP000008810">
    <property type="component" value="Chromosome 4"/>
</dbReference>
<dbReference type="Gene3D" id="3.50.50.60">
    <property type="entry name" value="FAD/NAD(P)-binding domain"/>
    <property type="match status" value="1"/>
</dbReference>
<evidence type="ECO:0000313" key="11">
    <source>
        <dbReference type="EMBL" id="KQJ86578.2"/>
    </source>
</evidence>
<dbReference type="Gramene" id="KQJ86578">
    <property type="protein sequence ID" value="KQJ86578"/>
    <property type="gene ID" value="BRADI_4g06427v3"/>
</dbReference>
<evidence type="ECO:0000256" key="2">
    <source>
        <dbReference type="ARBA" id="ARBA00009183"/>
    </source>
</evidence>
<reference evidence="11 12" key="1">
    <citation type="journal article" date="2010" name="Nature">
        <title>Genome sequencing and analysis of the model grass Brachypodium distachyon.</title>
        <authorList>
            <consortium name="International Brachypodium Initiative"/>
        </authorList>
    </citation>
    <scope>NUCLEOTIDE SEQUENCE [LARGE SCALE GENOMIC DNA]</scope>
    <source>
        <strain evidence="11 12">Bd21</strain>
    </source>
</reference>
<dbReference type="GO" id="GO:0050661">
    <property type="term" value="F:NADP binding"/>
    <property type="evidence" value="ECO:0007669"/>
    <property type="project" value="InterPro"/>
</dbReference>
<name>A0A0Q3H019_BRADI</name>
<reference evidence="12" key="3">
    <citation type="submission" date="2018-08" db="UniProtKB">
        <authorList>
            <consortium name="EnsemblPlants"/>
        </authorList>
    </citation>
    <scope>IDENTIFICATION</scope>
    <source>
        <strain evidence="12">cv. Bd21</strain>
    </source>
</reference>
<comment type="cofactor">
    <cofactor evidence="1 9">
        <name>FAD</name>
        <dbReference type="ChEBI" id="CHEBI:57692"/>
    </cofactor>
</comment>
<keyword evidence="3 9" id="KW-0285">Flavoprotein</keyword>
<reference evidence="11" key="2">
    <citation type="submission" date="2017-06" db="EMBL/GenBank/DDBJ databases">
        <title>WGS assembly of Brachypodium distachyon.</title>
        <authorList>
            <consortium name="The International Brachypodium Initiative"/>
            <person name="Lucas S."/>
            <person name="Harmon-Smith M."/>
            <person name="Lail K."/>
            <person name="Tice H."/>
            <person name="Grimwood J."/>
            <person name="Bruce D."/>
            <person name="Barry K."/>
            <person name="Shu S."/>
            <person name="Lindquist E."/>
            <person name="Wang M."/>
            <person name="Pitluck S."/>
            <person name="Vogel J.P."/>
            <person name="Garvin D.F."/>
            <person name="Mockler T.C."/>
            <person name="Schmutz J."/>
            <person name="Rokhsar D."/>
            <person name="Bevan M.W."/>
        </authorList>
    </citation>
    <scope>NUCLEOTIDE SEQUENCE</scope>
    <source>
        <strain evidence="11">Bd21</strain>
    </source>
</reference>
<evidence type="ECO:0000256" key="1">
    <source>
        <dbReference type="ARBA" id="ARBA00001974"/>
    </source>
</evidence>
<dbReference type="EC" id="1.-.-.-" evidence="9"/>
<dbReference type="OrthoDB" id="66881at2759"/>
<dbReference type="STRING" id="15368.A0A0Q3H019"/>
<dbReference type="EnsemblPlants" id="KQJ86578">
    <property type="protein sequence ID" value="KQJ86578"/>
    <property type="gene ID" value="BRADI_4g06427v3"/>
</dbReference>
<comment type="similarity">
    <text evidence="2 9">Belongs to the FMO family.</text>
</comment>
<keyword evidence="5" id="KW-0521">NADP</keyword>
<dbReference type="PANTHER" id="PTHR43539">
    <property type="entry name" value="FLAVIN-BINDING MONOOXYGENASE-LIKE PROTEIN (AFU_ORTHOLOGUE AFUA_4G09220)"/>
    <property type="match status" value="1"/>
</dbReference>
<dbReference type="GO" id="GO:0050660">
    <property type="term" value="F:flavin adenine dinucleotide binding"/>
    <property type="evidence" value="ECO:0000318"/>
    <property type="project" value="GO_Central"/>
</dbReference>
<dbReference type="InterPro" id="IPR020946">
    <property type="entry name" value="Flavin_mOase-like"/>
</dbReference>
<dbReference type="Pfam" id="PF00743">
    <property type="entry name" value="FMO-like"/>
    <property type="match status" value="1"/>
</dbReference>
<dbReference type="KEGG" id="bdi:100845109"/>
<feature type="region of interest" description="Disordered" evidence="10">
    <location>
        <begin position="19"/>
        <end position="41"/>
    </location>
</feature>
<keyword evidence="6 9" id="KW-0560">Oxidoreductase</keyword>
<evidence type="ECO:0000256" key="4">
    <source>
        <dbReference type="ARBA" id="ARBA00022827"/>
    </source>
</evidence>
<organism evidence="11">
    <name type="scientific">Brachypodium distachyon</name>
    <name type="common">Purple false brome</name>
    <name type="synonym">Trachynia distachya</name>
    <dbReference type="NCBI Taxonomy" id="15368"/>
    <lineage>
        <taxon>Eukaryota</taxon>
        <taxon>Viridiplantae</taxon>
        <taxon>Streptophyta</taxon>
        <taxon>Embryophyta</taxon>
        <taxon>Tracheophyta</taxon>
        <taxon>Spermatophyta</taxon>
        <taxon>Magnoliopsida</taxon>
        <taxon>Liliopsida</taxon>
        <taxon>Poales</taxon>
        <taxon>Poaceae</taxon>
        <taxon>BOP clade</taxon>
        <taxon>Pooideae</taxon>
        <taxon>Stipodae</taxon>
        <taxon>Brachypodieae</taxon>
        <taxon>Brachypodium</taxon>
    </lineage>
</organism>
<dbReference type="InterPro" id="IPR050982">
    <property type="entry name" value="Auxin_biosynth/cation_transpt"/>
</dbReference>
<gene>
    <name evidence="12" type="primary">LOC100845109</name>
    <name evidence="11" type="ORF">BRADI_4g06427v3</name>
</gene>
<evidence type="ECO:0000256" key="3">
    <source>
        <dbReference type="ARBA" id="ARBA00022630"/>
    </source>
</evidence>
<accession>A0A0Q3H019</accession>
<dbReference type="EMBL" id="CM000883">
    <property type="protein sequence ID" value="KQJ86578.2"/>
    <property type="molecule type" value="Genomic_DNA"/>
</dbReference>
<evidence type="ECO:0000256" key="5">
    <source>
        <dbReference type="ARBA" id="ARBA00022857"/>
    </source>
</evidence>
<keyword evidence="13" id="KW-1185">Reference proteome</keyword>
<dbReference type="AlphaFoldDB" id="A0A0Q3H019"/>
<dbReference type="ExpressionAtlas" id="A0A0Q3H019">
    <property type="expression patterns" value="baseline and differential"/>
</dbReference>
<dbReference type="GO" id="GO:0103075">
    <property type="term" value="F:indole-3-pyruvate monooxygenase activity"/>
    <property type="evidence" value="ECO:0007669"/>
    <property type="project" value="UniProtKB-EC"/>
</dbReference>
<dbReference type="SUPFAM" id="SSF51905">
    <property type="entry name" value="FAD/NAD(P)-binding domain"/>
    <property type="match status" value="1"/>
</dbReference>
<proteinExistence type="inferred from homology"/>
<evidence type="ECO:0000256" key="9">
    <source>
        <dbReference type="RuleBase" id="RU361177"/>
    </source>
</evidence>
<dbReference type="GO" id="GO:0009851">
    <property type="term" value="P:auxin biosynthetic process"/>
    <property type="evidence" value="ECO:0007669"/>
    <property type="project" value="UniProtKB-ARBA"/>
</dbReference>
<comment type="catalytic activity">
    <reaction evidence="8">
        <text>indole-3-pyruvate + NADPH + O2 + H(+) = (indol-3-yl)acetate + CO2 + NADP(+) + H2O</text>
        <dbReference type="Rhea" id="RHEA:34331"/>
        <dbReference type="ChEBI" id="CHEBI:15377"/>
        <dbReference type="ChEBI" id="CHEBI:15378"/>
        <dbReference type="ChEBI" id="CHEBI:15379"/>
        <dbReference type="ChEBI" id="CHEBI:16526"/>
        <dbReference type="ChEBI" id="CHEBI:17640"/>
        <dbReference type="ChEBI" id="CHEBI:30854"/>
        <dbReference type="ChEBI" id="CHEBI:57783"/>
        <dbReference type="ChEBI" id="CHEBI:58349"/>
        <dbReference type="EC" id="1.14.13.168"/>
    </reaction>
</comment>
<evidence type="ECO:0000256" key="8">
    <source>
        <dbReference type="ARBA" id="ARBA00047707"/>
    </source>
</evidence>
<dbReference type="PANTHER" id="PTHR43539:SF56">
    <property type="entry name" value="EXPRESSED PROTEIN"/>
    <property type="match status" value="1"/>
</dbReference>
<evidence type="ECO:0000313" key="12">
    <source>
        <dbReference type="EnsemblPlants" id="KQJ86578"/>
    </source>
</evidence>
<protein>
    <recommendedName>
        <fullName evidence="9">Flavin-containing monooxygenase</fullName>
        <ecNumber evidence="9">1.-.-.-</ecNumber>
    </recommendedName>
</protein>
<evidence type="ECO:0000256" key="10">
    <source>
        <dbReference type="SAM" id="MobiDB-lite"/>
    </source>
</evidence>
<evidence type="ECO:0000256" key="7">
    <source>
        <dbReference type="ARBA" id="ARBA00023033"/>
    </source>
</evidence>
<dbReference type="GeneID" id="100845109"/>
<dbReference type="FunCoup" id="A0A0Q3H019">
    <property type="interactions" value="12"/>
</dbReference>
<feature type="compositionally biased region" description="Low complexity" evidence="10">
    <location>
        <begin position="24"/>
        <end position="39"/>
    </location>
</feature>
<dbReference type="GO" id="GO:0004497">
    <property type="term" value="F:monooxygenase activity"/>
    <property type="evidence" value="ECO:0000318"/>
    <property type="project" value="GO_Central"/>
</dbReference>
<dbReference type="GO" id="GO:0004499">
    <property type="term" value="F:N,N-dimethylaniline monooxygenase activity"/>
    <property type="evidence" value="ECO:0007669"/>
    <property type="project" value="InterPro"/>
</dbReference>
<dbReference type="InterPro" id="IPR036188">
    <property type="entry name" value="FAD/NAD-bd_sf"/>
</dbReference>
<dbReference type="FunFam" id="3.50.50.60:FF:000100">
    <property type="entry name" value="Flavin-containing monooxygenase"/>
    <property type="match status" value="1"/>
</dbReference>
<evidence type="ECO:0000313" key="13">
    <source>
        <dbReference type="Proteomes" id="UP000008810"/>
    </source>
</evidence>
<evidence type="ECO:0000256" key="6">
    <source>
        <dbReference type="ARBA" id="ARBA00023002"/>
    </source>
</evidence>
<dbReference type="RefSeq" id="XP_010238934.2">
    <property type="nucleotide sequence ID" value="XM_010240632.3"/>
</dbReference>
<keyword evidence="4 9" id="KW-0274">FAD</keyword>